<dbReference type="SUPFAM" id="SSF57802">
    <property type="entry name" value="Rubredoxin-like"/>
    <property type="match status" value="1"/>
</dbReference>
<dbReference type="GO" id="GO:0005506">
    <property type="term" value="F:iron ion binding"/>
    <property type="evidence" value="ECO:0007669"/>
    <property type="project" value="InterPro"/>
</dbReference>
<dbReference type="InterPro" id="IPR004462">
    <property type="entry name" value="Desulfoferrodoxin_N"/>
</dbReference>
<dbReference type="EMBL" id="QZKU01000042">
    <property type="protein sequence ID" value="RJP23914.1"/>
    <property type="molecule type" value="Genomic_DNA"/>
</dbReference>
<dbReference type="Pfam" id="PF06397">
    <property type="entry name" value="Desulfoferrod_N"/>
    <property type="match status" value="1"/>
</dbReference>
<dbReference type="Proteomes" id="UP000265882">
    <property type="component" value="Unassembled WGS sequence"/>
</dbReference>
<evidence type="ECO:0000256" key="3">
    <source>
        <dbReference type="ARBA" id="ARBA00022982"/>
    </source>
</evidence>
<sequence length="95" mass="10643">MKNQRSRQQYRPRPGQRFRCLVCGAEVTVIRGGSGHFSPVCCNQPMVFLRQPVPMYRCSVCGSEIALIRRKSDNLDPICCNISMDLIRATEPGAA</sequence>
<evidence type="ECO:0000313" key="6">
    <source>
        <dbReference type="EMBL" id="RJP23914.1"/>
    </source>
</evidence>
<comment type="caution">
    <text evidence="6">The sequence shown here is derived from an EMBL/GenBank/DDBJ whole genome shotgun (WGS) entry which is preliminary data.</text>
</comment>
<organism evidence="6 7">
    <name type="scientific">Abyssobacteria bacterium (strain SURF_5)</name>
    <dbReference type="NCBI Taxonomy" id="2093360"/>
    <lineage>
        <taxon>Bacteria</taxon>
        <taxon>Pseudomonadati</taxon>
        <taxon>Candidatus Hydrogenedentota</taxon>
        <taxon>Candidatus Abyssobacteria</taxon>
    </lineage>
</organism>
<evidence type="ECO:0000313" key="7">
    <source>
        <dbReference type="Proteomes" id="UP000265882"/>
    </source>
</evidence>
<dbReference type="AlphaFoldDB" id="A0A3A4P7G2"/>
<evidence type="ECO:0000256" key="1">
    <source>
        <dbReference type="ARBA" id="ARBA00022448"/>
    </source>
</evidence>
<evidence type="ECO:0000256" key="2">
    <source>
        <dbReference type="ARBA" id="ARBA00022723"/>
    </source>
</evidence>
<keyword evidence="1" id="KW-0813">Transport</keyword>
<keyword evidence="3" id="KW-0249">Electron transport</keyword>
<feature type="domain" description="Desulfoferrodoxin N-terminal" evidence="5">
    <location>
        <begin position="13"/>
        <end position="48"/>
    </location>
</feature>
<evidence type="ECO:0000259" key="5">
    <source>
        <dbReference type="Pfam" id="PF06397"/>
    </source>
</evidence>
<accession>A0A3A4P7G2</accession>
<gene>
    <name evidence="6" type="ORF">C4520_05585</name>
</gene>
<dbReference type="Gene3D" id="2.20.28.100">
    <property type="entry name" value="Desulphoferrodoxin, N-terminal domain"/>
    <property type="match status" value="2"/>
</dbReference>
<evidence type="ECO:0000256" key="4">
    <source>
        <dbReference type="ARBA" id="ARBA00023004"/>
    </source>
</evidence>
<keyword evidence="4" id="KW-0408">Iron</keyword>
<name>A0A3A4P7G2_ABYX5</name>
<keyword evidence="2" id="KW-0479">Metal-binding</keyword>
<protein>
    <recommendedName>
        <fullName evidence="5">Desulfoferrodoxin N-terminal domain-containing protein</fullName>
    </recommendedName>
</protein>
<proteinExistence type="predicted"/>
<reference evidence="6 7" key="1">
    <citation type="journal article" date="2017" name="ISME J.">
        <title>Energy and carbon metabolisms in a deep terrestrial subsurface fluid microbial community.</title>
        <authorList>
            <person name="Momper L."/>
            <person name="Jungbluth S.P."/>
            <person name="Lee M.D."/>
            <person name="Amend J.P."/>
        </authorList>
    </citation>
    <scope>NUCLEOTIDE SEQUENCE [LARGE SCALE GENOMIC DNA]</scope>
    <source>
        <strain evidence="6">SURF_5</strain>
    </source>
</reference>
<dbReference type="InterPro" id="IPR038094">
    <property type="entry name" value="Desulfoferrodoxin_N_sf"/>
</dbReference>